<reference evidence="1" key="1">
    <citation type="submission" date="2023-10" db="EMBL/GenBank/DDBJ databases">
        <authorList>
            <person name="Chen Y."/>
            <person name="Shah S."/>
            <person name="Dougan E. K."/>
            <person name="Thang M."/>
            <person name="Chan C."/>
        </authorList>
    </citation>
    <scope>NUCLEOTIDE SEQUENCE [LARGE SCALE GENOMIC DNA]</scope>
</reference>
<sequence length="461" mass="50799">MPPIGAPPPLSRVWAENQRYYTWWSDFGRSWAERAPWRKGNSYVAWNWGPKGERDEGEGDEAGPVIAAAVGALRRKAQECEAAETAPAPPKPLAGAQLLGGANRALKDIDHRIGKQRKKLVDAQLYLADQEEYMAKLEQQRVQTLQQQWEALALARAESGIEVVKPEGKVGSGALKVKFEFDASLFGGLEDCDVAPEDMQSILQWEKEPGQFQEGPMGSLQAKFKCIEDVHEEAKTKRGRISATPARQPWIKPGLKNRGRSLMGRLLRAALWLQLLGSIFSAAECAEIAANAESDIQPFTMPFGSVTGLVPQMQHFVQGPSSAECDCLAFVETHDRPSDILSTERFVQKEGWKAAMTPAVPSGKSQHGQSAGEVIAAQTHVRAASLEHWEGKYDMQGDAAFVGFPHMALLLSTGNFTVIAACQQPKLKFTGRGRQIMAALAAFVRMQKDPWRTCRMELFTD</sequence>
<comment type="caution">
    <text evidence="1">The sequence shown here is derived from an EMBL/GenBank/DDBJ whole genome shotgun (WGS) entry which is preliminary data.</text>
</comment>
<gene>
    <name evidence="1" type="ORF">PCOR1329_LOCUS20422</name>
</gene>
<keyword evidence="2" id="KW-1185">Reference proteome</keyword>
<dbReference type="EMBL" id="CAUYUJ010006629">
    <property type="protein sequence ID" value="CAK0818039.1"/>
    <property type="molecule type" value="Genomic_DNA"/>
</dbReference>
<evidence type="ECO:0000313" key="2">
    <source>
        <dbReference type="Proteomes" id="UP001189429"/>
    </source>
</evidence>
<proteinExistence type="predicted"/>
<accession>A0ABN9RG69</accession>
<protein>
    <submittedName>
        <fullName evidence="1">Uncharacterized protein</fullName>
    </submittedName>
</protein>
<organism evidence="1 2">
    <name type="scientific">Prorocentrum cordatum</name>
    <dbReference type="NCBI Taxonomy" id="2364126"/>
    <lineage>
        <taxon>Eukaryota</taxon>
        <taxon>Sar</taxon>
        <taxon>Alveolata</taxon>
        <taxon>Dinophyceae</taxon>
        <taxon>Prorocentrales</taxon>
        <taxon>Prorocentraceae</taxon>
        <taxon>Prorocentrum</taxon>
    </lineage>
</organism>
<name>A0ABN9RG69_9DINO</name>
<dbReference type="Proteomes" id="UP001189429">
    <property type="component" value="Unassembled WGS sequence"/>
</dbReference>
<evidence type="ECO:0000313" key="1">
    <source>
        <dbReference type="EMBL" id="CAK0818039.1"/>
    </source>
</evidence>